<dbReference type="Proteomes" id="UP000440367">
    <property type="component" value="Unassembled WGS sequence"/>
</dbReference>
<dbReference type="Proteomes" id="UP000486351">
    <property type="component" value="Unassembled WGS sequence"/>
</dbReference>
<dbReference type="Proteomes" id="UP000433483">
    <property type="component" value="Unassembled WGS sequence"/>
</dbReference>
<dbReference type="EMBL" id="QXGF01001031">
    <property type="protein sequence ID" value="KAE8933256.1"/>
    <property type="molecule type" value="Genomic_DNA"/>
</dbReference>
<evidence type="ECO:0000313" key="6">
    <source>
        <dbReference type="EMBL" id="KAE9300546.1"/>
    </source>
</evidence>
<dbReference type="EMBL" id="QXGD01000854">
    <property type="protein sequence ID" value="KAE9222358.1"/>
    <property type="molecule type" value="Genomic_DNA"/>
</dbReference>
<evidence type="ECO:0000313" key="1">
    <source>
        <dbReference type="EMBL" id="KAE8933256.1"/>
    </source>
</evidence>
<reference evidence="8 9" key="1">
    <citation type="submission" date="2018-08" db="EMBL/GenBank/DDBJ databases">
        <title>Genomic investigation of the strawberry pathogen Phytophthora fragariae indicates pathogenicity is determined by transcriptional variation in three key races.</title>
        <authorList>
            <person name="Adams T.M."/>
            <person name="Armitage A.D."/>
            <person name="Sobczyk M.K."/>
            <person name="Bates H.J."/>
            <person name="Dunwell J.M."/>
            <person name="Nellist C.F."/>
            <person name="Harrison R.J."/>
        </authorList>
    </citation>
    <scope>NUCLEOTIDE SEQUENCE [LARGE SCALE GENOMIC DNA]</scope>
    <source>
        <strain evidence="6 10">A4</strain>
        <strain evidence="5 11">BC-1</strain>
        <strain evidence="4 9">NOV-27</strain>
        <strain evidence="3 12">NOV-5</strain>
        <strain evidence="7 14">NOV-77</strain>
        <strain evidence="1 8">NOV-9</strain>
        <strain evidence="2 13">SCRP245</strain>
    </source>
</reference>
<organism evidence="1 8">
    <name type="scientific">Phytophthora fragariae</name>
    <dbReference type="NCBI Taxonomy" id="53985"/>
    <lineage>
        <taxon>Eukaryota</taxon>
        <taxon>Sar</taxon>
        <taxon>Stramenopiles</taxon>
        <taxon>Oomycota</taxon>
        <taxon>Peronosporomycetes</taxon>
        <taxon>Peronosporales</taxon>
        <taxon>Peronosporaceae</taxon>
        <taxon>Phytophthora</taxon>
    </lineage>
</organism>
<evidence type="ECO:0000313" key="11">
    <source>
        <dbReference type="Proteomes" id="UP000440367"/>
    </source>
</evidence>
<dbReference type="EMBL" id="QXFW01001126">
    <property type="protein sequence ID" value="KAE8996069.1"/>
    <property type="molecule type" value="Genomic_DNA"/>
</dbReference>
<evidence type="ECO:0000313" key="7">
    <source>
        <dbReference type="EMBL" id="KAE9326010.1"/>
    </source>
</evidence>
<dbReference type="Proteomes" id="UP000429523">
    <property type="component" value="Unassembled WGS sequence"/>
</dbReference>
<keyword evidence="9" id="KW-1185">Reference proteome</keyword>
<accession>A0A6A3ELH2</accession>
<dbReference type="AlphaFoldDB" id="A0A6A3ELH2"/>
<evidence type="ECO:0000313" key="9">
    <source>
        <dbReference type="Proteomes" id="UP000433483"/>
    </source>
</evidence>
<dbReference type="EMBL" id="QXGE01000944">
    <property type="protein sequence ID" value="KAE9300546.1"/>
    <property type="molecule type" value="Genomic_DNA"/>
</dbReference>
<evidence type="ECO:0000313" key="14">
    <source>
        <dbReference type="Proteomes" id="UP000486351"/>
    </source>
</evidence>
<sequence length="149" mass="14989">MRVVAGNHSERESFESCCLLPLDEGANGSGQRVVRQQTTVTSIKCLRGGAGVSSACASVASALCTPENFTTTSVVGSPSSTSSVSLLGSRLSCISPLSSSSSACSTGDSGSGLHSSSLEVEGTGLDEFSRLRVVICTAGTTKASVSSCR</sequence>
<evidence type="ECO:0000313" key="5">
    <source>
        <dbReference type="EMBL" id="KAE9222358.1"/>
    </source>
</evidence>
<dbReference type="Proteomes" id="UP000437068">
    <property type="component" value="Unassembled WGS sequence"/>
</dbReference>
<evidence type="ECO:0000313" key="4">
    <source>
        <dbReference type="EMBL" id="KAE9200223.1"/>
    </source>
</evidence>
<proteinExistence type="predicted"/>
<dbReference type="Proteomes" id="UP000460718">
    <property type="component" value="Unassembled WGS sequence"/>
</dbReference>
<comment type="caution">
    <text evidence="1">The sequence shown here is derived from an EMBL/GenBank/DDBJ whole genome shotgun (WGS) entry which is preliminary data.</text>
</comment>
<evidence type="ECO:0000313" key="10">
    <source>
        <dbReference type="Proteomes" id="UP000437068"/>
    </source>
</evidence>
<dbReference type="Proteomes" id="UP000440732">
    <property type="component" value="Unassembled WGS sequence"/>
</dbReference>
<evidence type="ECO:0000313" key="12">
    <source>
        <dbReference type="Proteomes" id="UP000440732"/>
    </source>
</evidence>
<dbReference type="EMBL" id="QXGA01000923">
    <property type="protein sequence ID" value="KAE9135509.1"/>
    <property type="molecule type" value="Genomic_DNA"/>
</dbReference>
<evidence type="ECO:0000313" key="8">
    <source>
        <dbReference type="Proteomes" id="UP000429523"/>
    </source>
</evidence>
<dbReference type="EMBL" id="QXGB01000958">
    <property type="protein sequence ID" value="KAE9200223.1"/>
    <property type="molecule type" value="Genomic_DNA"/>
</dbReference>
<evidence type="ECO:0000313" key="13">
    <source>
        <dbReference type="Proteomes" id="UP000460718"/>
    </source>
</evidence>
<evidence type="ECO:0000313" key="2">
    <source>
        <dbReference type="EMBL" id="KAE8996069.1"/>
    </source>
</evidence>
<gene>
    <name evidence="6" type="ORF">PF001_g14889</name>
    <name evidence="5" type="ORF">PF002_g15299</name>
    <name evidence="4" type="ORF">PF005_g15435</name>
    <name evidence="3" type="ORF">PF006_g14591</name>
    <name evidence="7" type="ORF">PF008_g16748</name>
    <name evidence="1" type="ORF">PF009_g16728</name>
    <name evidence="2" type="ORF">PF011_g16058</name>
</gene>
<name>A0A6A3ELH2_9STRA</name>
<evidence type="ECO:0000313" key="3">
    <source>
        <dbReference type="EMBL" id="KAE9135509.1"/>
    </source>
</evidence>
<protein>
    <submittedName>
        <fullName evidence="1">Uncharacterized protein</fullName>
    </submittedName>
</protein>
<dbReference type="EMBL" id="QXFY01001167">
    <property type="protein sequence ID" value="KAE9326010.1"/>
    <property type="molecule type" value="Genomic_DNA"/>
</dbReference>